<dbReference type="OrthoDB" id="3221808at2759"/>
<evidence type="ECO:0000313" key="4">
    <source>
        <dbReference type="EMBL" id="KZT33165.1"/>
    </source>
</evidence>
<protein>
    <recommendedName>
        <fullName evidence="3">DUF6535 domain-containing protein</fullName>
    </recommendedName>
</protein>
<feature type="transmembrane region" description="Helical" evidence="2">
    <location>
        <begin position="199"/>
        <end position="218"/>
    </location>
</feature>
<proteinExistence type="predicted"/>
<gene>
    <name evidence="4" type="ORF">SISSUDRAFT_1066355</name>
</gene>
<keyword evidence="5" id="KW-1185">Reference proteome</keyword>
<feature type="compositionally biased region" description="Polar residues" evidence="1">
    <location>
        <begin position="808"/>
        <end position="822"/>
    </location>
</feature>
<evidence type="ECO:0000256" key="1">
    <source>
        <dbReference type="SAM" id="MobiDB-lite"/>
    </source>
</evidence>
<dbReference type="AlphaFoldDB" id="A0A165YEN9"/>
<feature type="transmembrane region" description="Helical" evidence="2">
    <location>
        <begin position="238"/>
        <end position="260"/>
    </location>
</feature>
<keyword evidence="2" id="KW-1133">Transmembrane helix</keyword>
<feature type="domain" description="DUF6535" evidence="3">
    <location>
        <begin position="69"/>
        <end position="219"/>
    </location>
</feature>
<evidence type="ECO:0000259" key="3">
    <source>
        <dbReference type="Pfam" id="PF20153"/>
    </source>
</evidence>
<feature type="region of interest" description="Disordered" evidence="1">
    <location>
        <begin position="802"/>
        <end position="825"/>
    </location>
</feature>
<dbReference type="Pfam" id="PF20153">
    <property type="entry name" value="DUF6535"/>
    <property type="match status" value="1"/>
</dbReference>
<name>A0A165YEN9_9AGAM</name>
<reference evidence="4 5" key="1">
    <citation type="journal article" date="2016" name="Mol. Biol. Evol.">
        <title>Comparative Genomics of Early-Diverging Mushroom-Forming Fungi Provides Insights into the Origins of Lignocellulose Decay Capabilities.</title>
        <authorList>
            <person name="Nagy L.G."/>
            <person name="Riley R."/>
            <person name="Tritt A."/>
            <person name="Adam C."/>
            <person name="Daum C."/>
            <person name="Floudas D."/>
            <person name="Sun H."/>
            <person name="Yadav J.S."/>
            <person name="Pangilinan J."/>
            <person name="Larsson K.H."/>
            <person name="Matsuura K."/>
            <person name="Barry K."/>
            <person name="Labutti K."/>
            <person name="Kuo R."/>
            <person name="Ohm R.A."/>
            <person name="Bhattacharya S.S."/>
            <person name="Shirouzu T."/>
            <person name="Yoshinaga Y."/>
            <person name="Martin F.M."/>
            <person name="Grigoriev I.V."/>
            <person name="Hibbett D.S."/>
        </authorList>
    </citation>
    <scope>NUCLEOTIDE SEQUENCE [LARGE SCALE GENOMIC DNA]</scope>
    <source>
        <strain evidence="4 5">HHB10207 ss-3</strain>
    </source>
</reference>
<evidence type="ECO:0000313" key="5">
    <source>
        <dbReference type="Proteomes" id="UP000076798"/>
    </source>
</evidence>
<accession>A0A165YEN9</accession>
<keyword evidence="2" id="KW-0812">Transmembrane</keyword>
<dbReference type="STRING" id="1314776.A0A165YEN9"/>
<keyword evidence="2" id="KW-0472">Membrane</keyword>
<dbReference type="Proteomes" id="UP000076798">
    <property type="component" value="Unassembled WGS sequence"/>
</dbReference>
<organism evidence="4 5">
    <name type="scientific">Sistotremastrum suecicum HHB10207 ss-3</name>
    <dbReference type="NCBI Taxonomy" id="1314776"/>
    <lineage>
        <taxon>Eukaryota</taxon>
        <taxon>Fungi</taxon>
        <taxon>Dikarya</taxon>
        <taxon>Basidiomycota</taxon>
        <taxon>Agaricomycotina</taxon>
        <taxon>Agaricomycetes</taxon>
        <taxon>Sistotremastrales</taxon>
        <taxon>Sistotremastraceae</taxon>
        <taxon>Sistotremastrum</taxon>
    </lineage>
</organism>
<feature type="compositionally biased region" description="Acidic residues" evidence="1">
    <location>
        <begin position="839"/>
        <end position="848"/>
    </location>
</feature>
<sequence>MAMDPTESTSASNKPIVDALLELNKTMKRVQKTLVDHGKKFDILTRDAVKDDQPYDQRPCSDESTCTALYEMAMAKTKEEVEEWIKRMDVSLVFIALFSAVLTAFIIPATQNLFPSNVNSDSTSDLPPLPPTSDQDICLLYYLALINAILDAVLSVLARQWMSRLTTRPEGANYRERLLRHKEREELAKKWLKYLVEGLYLLLLSSIALFISGLLYQLRNLATSFDETSPRLLLIWNLGLGLSSIVVLVVFAATMHAVLYEASPFGGPFSKMILKFAVTCKRCVITLLALREVIKTVPAVTRAPISKASKAVLHPCQHLRWHKVMNPPFLLHATEISRHIRSLFSSALPLFSRRKAKIDDSYRKLVGLCMELISEASDPKLLERAVASFSFSEWFSHYGKDQESMSQLEKTMRRLTATDTSNRVRETVNDRFSRFATQSSQASSKDGQSLPIADDLITFFASRCSFPSEFTTRVLYTSFGKDNADLRALTSLSTEECIGRVLCSYDWLDEYANTYLPKTGERKDIFRLAHDHCYDLFSQGREADVMRILSTVNSRSLTRSFCQGHDRSGVNVRWELYHFFFRQRILSVSQTPDNADLLPLESLPLEHAIANALCSYDGSTRSGTREEIFGMAEDYCNSLLQIGKEDDVLQILSIVDRVSIVRSYFQCQPNFFPQMIGFVAGNCDIELVREVNEFMVNAEYPSVDPLAVSYFLTGLPPTVSLTCDLSCFLRFLSDYRYDIVWREASVAAVSWLEAYAVSKASNRPAVRRFLQCCIEHDLRDVNGDICETGEDTRDRARSLLDELDRLPPQTQEVMSDPNTSSEPLPGLDIVFSSAAALDDNIDADDGDPASDTQPASASRPPERDGHGPTMSAIVQLSEAAATLLPPSRSHSLEAALSDSVFEASPRLENAQTN</sequence>
<dbReference type="EMBL" id="KV428261">
    <property type="protein sequence ID" value="KZT33165.1"/>
    <property type="molecule type" value="Genomic_DNA"/>
</dbReference>
<feature type="transmembrane region" description="Helical" evidence="2">
    <location>
        <begin position="90"/>
        <end position="110"/>
    </location>
</feature>
<evidence type="ECO:0000256" key="2">
    <source>
        <dbReference type="SAM" id="Phobius"/>
    </source>
</evidence>
<feature type="region of interest" description="Disordered" evidence="1">
    <location>
        <begin position="839"/>
        <end position="871"/>
    </location>
</feature>
<dbReference type="InterPro" id="IPR045338">
    <property type="entry name" value="DUF6535"/>
</dbReference>